<name>A0A0J6FUF2_COCPO</name>
<proteinExistence type="predicted"/>
<dbReference type="AlphaFoldDB" id="A0A0J6FUF2"/>
<organism evidence="1 2">
    <name type="scientific">Coccidioides posadasii RMSCC 3488</name>
    <dbReference type="NCBI Taxonomy" id="454284"/>
    <lineage>
        <taxon>Eukaryota</taxon>
        <taxon>Fungi</taxon>
        <taxon>Dikarya</taxon>
        <taxon>Ascomycota</taxon>
        <taxon>Pezizomycotina</taxon>
        <taxon>Eurotiomycetes</taxon>
        <taxon>Eurotiomycetidae</taxon>
        <taxon>Onygenales</taxon>
        <taxon>Onygenaceae</taxon>
        <taxon>Coccidioides</taxon>
    </lineage>
</organism>
<reference evidence="1 2" key="1">
    <citation type="submission" date="2007-06" db="EMBL/GenBank/DDBJ databases">
        <title>The Genome Sequence of Coccidioides posadasii RMSCC_3488.</title>
        <authorList>
            <consortium name="Coccidioides Genome Resources Consortium"/>
            <consortium name="The Broad Institute Genome Sequencing Platform"/>
            <person name="Henn M.R."/>
            <person name="Sykes S."/>
            <person name="Young S."/>
            <person name="Jaffe D."/>
            <person name="Berlin A."/>
            <person name="Alvarez P."/>
            <person name="Butler J."/>
            <person name="Gnerre S."/>
            <person name="Grabherr M."/>
            <person name="Mauceli E."/>
            <person name="Brockman W."/>
            <person name="Kodira C."/>
            <person name="Alvarado L."/>
            <person name="Zeng Q."/>
            <person name="Crawford M."/>
            <person name="Antoine C."/>
            <person name="Devon K."/>
            <person name="Galgiani J."/>
            <person name="Orsborn K."/>
            <person name="Lewis M.L."/>
            <person name="Nusbaum C."/>
            <person name="Galagan J."/>
            <person name="Birren B."/>
        </authorList>
    </citation>
    <scope>NUCLEOTIDE SEQUENCE [LARGE SCALE GENOMIC DNA]</scope>
    <source>
        <strain evidence="1 2">RMSCC 3488</strain>
    </source>
</reference>
<evidence type="ECO:0000313" key="2">
    <source>
        <dbReference type="Proteomes" id="UP000054567"/>
    </source>
</evidence>
<protein>
    <submittedName>
        <fullName evidence="1">Uncharacterized protein</fullName>
    </submittedName>
</protein>
<accession>A0A0J6FUF2</accession>
<dbReference type="VEuPathDB" id="FungiDB:CPAG_09046"/>
<dbReference type="EMBL" id="DS268114">
    <property type="protein sequence ID" value="KMM72754.1"/>
    <property type="molecule type" value="Genomic_DNA"/>
</dbReference>
<dbReference type="Proteomes" id="UP000054567">
    <property type="component" value="Unassembled WGS sequence"/>
</dbReference>
<evidence type="ECO:0000313" key="1">
    <source>
        <dbReference type="EMBL" id="KMM72754.1"/>
    </source>
</evidence>
<gene>
    <name evidence="1" type="ORF">CPAG_09046</name>
</gene>
<reference evidence="2" key="2">
    <citation type="journal article" date="2009" name="Genome Res.">
        <title>Comparative genomic analyses of the human fungal pathogens Coccidioides and their relatives.</title>
        <authorList>
            <person name="Sharpton T.J."/>
            <person name="Stajich J.E."/>
            <person name="Rounsley S.D."/>
            <person name="Gardner M.J."/>
            <person name="Wortman J.R."/>
            <person name="Jordar V.S."/>
            <person name="Maiti R."/>
            <person name="Kodira C.D."/>
            <person name="Neafsey D.E."/>
            <person name="Zeng Q."/>
            <person name="Hung C.-Y."/>
            <person name="McMahan C."/>
            <person name="Muszewska A."/>
            <person name="Grynberg M."/>
            <person name="Mandel M.A."/>
            <person name="Kellner E.M."/>
            <person name="Barker B.M."/>
            <person name="Galgiani J.N."/>
            <person name="Orbach M.J."/>
            <person name="Kirkland T.N."/>
            <person name="Cole G.T."/>
            <person name="Henn M.R."/>
            <person name="Birren B.W."/>
            <person name="Taylor J.W."/>
        </authorList>
    </citation>
    <scope>NUCLEOTIDE SEQUENCE [LARGE SCALE GENOMIC DNA]</scope>
    <source>
        <strain evidence="2">RMSCC 3488</strain>
    </source>
</reference>
<reference evidence="2" key="3">
    <citation type="journal article" date="2010" name="Genome Res.">
        <title>Population genomic sequencing of Coccidioides fungi reveals recent hybridization and transposon control.</title>
        <authorList>
            <person name="Neafsey D.E."/>
            <person name="Barker B.M."/>
            <person name="Sharpton T.J."/>
            <person name="Stajich J.E."/>
            <person name="Park D.J."/>
            <person name="Whiston E."/>
            <person name="Hung C.-Y."/>
            <person name="McMahan C."/>
            <person name="White J."/>
            <person name="Sykes S."/>
            <person name="Heiman D."/>
            <person name="Young S."/>
            <person name="Zeng Q."/>
            <person name="Abouelleil A."/>
            <person name="Aftuck L."/>
            <person name="Bessette D."/>
            <person name="Brown A."/>
            <person name="FitzGerald M."/>
            <person name="Lui A."/>
            <person name="Macdonald J.P."/>
            <person name="Priest M."/>
            <person name="Orbach M.J."/>
            <person name="Galgiani J.N."/>
            <person name="Kirkland T.N."/>
            <person name="Cole G.T."/>
            <person name="Birren B.W."/>
            <person name="Henn M.R."/>
            <person name="Taylor J.W."/>
            <person name="Rounsley S.D."/>
        </authorList>
    </citation>
    <scope>NUCLEOTIDE SEQUENCE [LARGE SCALE GENOMIC DNA]</scope>
    <source>
        <strain evidence="2">RMSCC 3488</strain>
    </source>
</reference>
<sequence>MFLDEDAALFPIFPLISFFLRWNEGGPKFSVLDLLECCTCTVVTRTVAIPLQQVPPVLIPKTRACVLSTFCFYPSSRILDGHKIKNPKPWPSFPEVPDLFEAGFAAAYRHRQESEPNVSQYQMKVSHIFTMDRVAKLNPASSRPSSRVEMATNVYYMESDSIIQVQRHGEEDVENVDSALLLVAAELLDSYWWAADDSNSMN</sequence>